<dbReference type="PANTHER" id="PTHR43528">
    <property type="entry name" value="ALPHA-KETOGLUTARATE PERMEASE"/>
    <property type="match status" value="1"/>
</dbReference>
<gene>
    <name evidence="10" type="ORF">BURPS1710A_A2876</name>
</gene>
<proteinExistence type="predicted"/>
<evidence type="ECO:0000256" key="2">
    <source>
        <dbReference type="ARBA" id="ARBA00022448"/>
    </source>
</evidence>
<dbReference type="Pfam" id="PF07690">
    <property type="entry name" value="MFS_1"/>
    <property type="match status" value="1"/>
</dbReference>
<dbReference type="AlphaFoldDB" id="A0A0E1VT06"/>
<feature type="transmembrane region" description="Helical" evidence="8">
    <location>
        <begin position="256"/>
        <end position="279"/>
    </location>
</feature>
<evidence type="ECO:0000256" key="6">
    <source>
        <dbReference type="ARBA" id="ARBA00022989"/>
    </source>
</evidence>
<evidence type="ECO:0000313" key="10">
    <source>
        <dbReference type="EMBL" id="EET03229.1"/>
    </source>
</evidence>
<keyword evidence="5" id="KW-0769">Symport</keyword>
<keyword evidence="2" id="KW-0813">Transport</keyword>
<feature type="transmembrane region" description="Helical" evidence="8">
    <location>
        <begin position="205"/>
        <end position="224"/>
    </location>
</feature>
<reference evidence="11" key="1">
    <citation type="submission" date="2007-08" db="EMBL/GenBank/DDBJ databases">
        <title>Annotation of Burkholderia pseudomallei 1710a.</title>
        <authorList>
            <person name="Harkins D.M."/>
            <person name="DeShazer D."/>
            <person name="Woods D.E."/>
            <person name="Brinkac L.M."/>
            <person name="Brown K.A."/>
            <person name="Hung G.C."/>
            <person name="Tuanyok A."/>
            <person name="Zhang B."/>
            <person name="Nierman W.C."/>
        </authorList>
    </citation>
    <scope>NUCLEOTIDE SEQUENCE [LARGE SCALE GENOMIC DNA]</scope>
    <source>
        <strain evidence="11">1710a</strain>
    </source>
</reference>
<protein>
    <submittedName>
        <fullName evidence="10">Major facilitator family transporter</fullName>
    </submittedName>
</protein>
<dbReference type="InterPro" id="IPR020846">
    <property type="entry name" value="MFS_dom"/>
</dbReference>
<organism evidence="10 11">
    <name type="scientific">Burkholderia pseudomallei 1710a</name>
    <dbReference type="NCBI Taxonomy" id="320371"/>
    <lineage>
        <taxon>Bacteria</taxon>
        <taxon>Pseudomonadati</taxon>
        <taxon>Pseudomonadota</taxon>
        <taxon>Betaproteobacteria</taxon>
        <taxon>Burkholderiales</taxon>
        <taxon>Burkholderiaceae</taxon>
        <taxon>Burkholderia</taxon>
        <taxon>pseudomallei group</taxon>
    </lineage>
</organism>
<keyword evidence="3" id="KW-1003">Cell membrane</keyword>
<dbReference type="EMBL" id="CM000833">
    <property type="protein sequence ID" value="EET03229.1"/>
    <property type="molecule type" value="Genomic_DNA"/>
</dbReference>
<feature type="transmembrane region" description="Helical" evidence="8">
    <location>
        <begin position="415"/>
        <end position="436"/>
    </location>
</feature>
<dbReference type="SUPFAM" id="SSF103473">
    <property type="entry name" value="MFS general substrate transporter"/>
    <property type="match status" value="1"/>
</dbReference>
<feature type="transmembrane region" description="Helical" evidence="8">
    <location>
        <begin position="75"/>
        <end position="97"/>
    </location>
</feature>
<feature type="transmembrane region" description="Helical" evidence="8">
    <location>
        <begin position="291"/>
        <end position="313"/>
    </location>
</feature>
<dbReference type="PANTHER" id="PTHR43528:SF3">
    <property type="entry name" value="CITRATE-PROTON SYMPORTER"/>
    <property type="match status" value="1"/>
</dbReference>
<evidence type="ECO:0000256" key="1">
    <source>
        <dbReference type="ARBA" id="ARBA00004651"/>
    </source>
</evidence>
<evidence type="ECO:0000256" key="8">
    <source>
        <dbReference type="SAM" id="Phobius"/>
    </source>
</evidence>
<dbReference type="FunFam" id="1.20.1250.20:FF:000001">
    <property type="entry name" value="Dicarboxylate MFS transporter"/>
    <property type="match status" value="1"/>
</dbReference>
<feature type="transmembrane region" description="Helical" evidence="8">
    <location>
        <begin position="104"/>
        <end position="120"/>
    </location>
</feature>
<dbReference type="GO" id="GO:0005886">
    <property type="term" value="C:plasma membrane"/>
    <property type="evidence" value="ECO:0007669"/>
    <property type="project" value="UniProtKB-SubCell"/>
</dbReference>
<dbReference type="InterPro" id="IPR011701">
    <property type="entry name" value="MFS"/>
</dbReference>
<keyword evidence="7 8" id="KW-0472">Membrane</keyword>
<keyword evidence="4 8" id="KW-0812">Transmembrane</keyword>
<feature type="transmembrane region" description="Helical" evidence="8">
    <location>
        <begin position="348"/>
        <end position="367"/>
    </location>
</feature>
<feature type="transmembrane region" description="Helical" evidence="8">
    <location>
        <begin position="45"/>
        <end position="63"/>
    </location>
</feature>
<evidence type="ECO:0000256" key="4">
    <source>
        <dbReference type="ARBA" id="ARBA00022692"/>
    </source>
</evidence>
<evidence type="ECO:0000313" key="11">
    <source>
        <dbReference type="Proteomes" id="UP000001812"/>
    </source>
</evidence>
<dbReference type="RefSeq" id="WP_004529813.1">
    <property type="nucleotide sequence ID" value="NZ_CM000833.1"/>
</dbReference>
<dbReference type="Gene3D" id="1.20.1250.20">
    <property type="entry name" value="MFS general substrate transporter like domains"/>
    <property type="match status" value="1"/>
</dbReference>
<keyword evidence="6 8" id="KW-1133">Transmembrane helix</keyword>
<evidence type="ECO:0000256" key="5">
    <source>
        <dbReference type="ARBA" id="ARBA00022847"/>
    </source>
</evidence>
<name>A0A0E1VT06_BURPE</name>
<dbReference type="HOGENOM" id="CLU_001265_39_0_4"/>
<dbReference type="PROSITE" id="PS50850">
    <property type="entry name" value="MFS"/>
    <property type="match status" value="1"/>
</dbReference>
<reference evidence="10 11" key="2">
    <citation type="submission" date="2009-05" db="EMBL/GenBank/DDBJ databases">
        <authorList>
            <person name="Harkins D.M."/>
            <person name="DeShazer D."/>
            <person name="Woods D.E."/>
            <person name="Brinkac L.M."/>
            <person name="Brown K.A."/>
            <person name="Hung G.C."/>
            <person name="Tuanyok A."/>
            <person name="Zhang B."/>
            <person name="Nierman W.C."/>
        </authorList>
    </citation>
    <scope>NUCLEOTIDE SEQUENCE [LARGE SCALE GENOMIC DNA]</scope>
    <source>
        <strain evidence="10 11">1710a</strain>
    </source>
</reference>
<feature type="domain" description="Major facilitator superfamily (MFS) profile" evidence="9">
    <location>
        <begin position="33"/>
        <end position="440"/>
    </location>
</feature>
<evidence type="ECO:0000259" key="9">
    <source>
        <dbReference type="PROSITE" id="PS50850"/>
    </source>
</evidence>
<dbReference type="InterPro" id="IPR036259">
    <property type="entry name" value="MFS_trans_sf"/>
</dbReference>
<feature type="transmembrane region" description="Helical" evidence="8">
    <location>
        <begin position="388"/>
        <end position="409"/>
    </location>
</feature>
<dbReference type="GeneID" id="93062371"/>
<comment type="subcellular location">
    <subcellularLocation>
        <location evidence="1">Cell membrane</location>
        <topology evidence="1">Multi-pass membrane protein</topology>
    </subcellularLocation>
</comment>
<dbReference type="GO" id="GO:0015293">
    <property type="term" value="F:symporter activity"/>
    <property type="evidence" value="ECO:0007669"/>
    <property type="project" value="UniProtKB-KW"/>
</dbReference>
<evidence type="ECO:0000256" key="7">
    <source>
        <dbReference type="ARBA" id="ARBA00023136"/>
    </source>
</evidence>
<evidence type="ECO:0000256" key="3">
    <source>
        <dbReference type="ARBA" id="ARBA00022475"/>
    </source>
</evidence>
<sequence length="445" mass="46790">MHEDNLTMPADGAGVAPADAVSAAGLRTARGGAIAAAVIGNWLEFFDFTVYGFFAVIIGKLYFPSHDATTSLLLSVATFAAGFFTRPLGSIVLGVYADRRGRKAALNLTILLMALGTGMIALAPTYAQIGVLAPVIVVCARLMQGFSQGGEFGAATSTLVEHGGAARRGFRASWQLATQGGAALMGSGFAALLSNTLAKDALESWGWRVPFALGVLIAPVGMYLRRRLADDAPGAGHHGIDGGVLRELFARHGRTVLLLTLTVMGGTVSTYILTFYMPTYAIHTLGLPMKLSMFVGVASGCVMLVTCPLFGWLSDRIGSRRLPIFVGRGVLVVLLFPAFVLMNRYPSLAVVMPLTGLMLLFYSMGSASEFALMCESFPRRVRATGISIAYALAVTLFGGTAQLVATWLVRVTGSTLAPAAYVAVCVIVSLVAVGMLRETATETAD</sequence>
<accession>A0A0E1VT06</accession>
<dbReference type="Proteomes" id="UP000001812">
    <property type="component" value="Chromosome II"/>
</dbReference>
<feature type="transmembrane region" description="Helical" evidence="8">
    <location>
        <begin position="325"/>
        <end position="342"/>
    </location>
</feature>
<dbReference type="InterPro" id="IPR051084">
    <property type="entry name" value="H+-coupled_symporters"/>
</dbReference>